<dbReference type="InterPro" id="IPR007349">
    <property type="entry name" value="DUF418"/>
</dbReference>
<feature type="transmembrane region" description="Helical" evidence="1">
    <location>
        <begin position="145"/>
        <end position="166"/>
    </location>
</feature>
<feature type="domain" description="DUF418" evidence="2">
    <location>
        <begin position="240"/>
        <end position="397"/>
    </location>
</feature>
<keyword evidence="1" id="KW-0812">Transmembrane</keyword>
<dbReference type="Pfam" id="PF04235">
    <property type="entry name" value="DUF418"/>
    <property type="match status" value="1"/>
</dbReference>
<reference evidence="3" key="1">
    <citation type="journal article" date="2014" name="Int. J. Syst. Evol. Microbiol.">
        <title>Complete genome sequence of Corynebacterium casei LMG S-19264T (=DSM 44701T), isolated from a smear-ripened cheese.</title>
        <authorList>
            <consortium name="US DOE Joint Genome Institute (JGI-PGF)"/>
            <person name="Walter F."/>
            <person name="Albersmeier A."/>
            <person name="Kalinowski J."/>
            <person name="Ruckert C."/>
        </authorList>
    </citation>
    <scope>NUCLEOTIDE SEQUENCE</scope>
    <source>
        <strain evidence="3">CGMCC 1.12921</strain>
    </source>
</reference>
<comment type="caution">
    <text evidence="3">The sequence shown here is derived from an EMBL/GenBank/DDBJ whole genome shotgun (WGS) entry which is preliminary data.</text>
</comment>
<keyword evidence="1" id="KW-1133">Transmembrane helix</keyword>
<dbReference type="Proteomes" id="UP000613582">
    <property type="component" value="Unassembled WGS sequence"/>
</dbReference>
<keyword evidence="1" id="KW-0472">Membrane</keyword>
<organism evidence="3 4">
    <name type="scientific">Aquisalinus flavus</name>
    <dbReference type="NCBI Taxonomy" id="1526572"/>
    <lineage>
        <taxon>Bacteria</taxon>
        <taxon>Pseudomonadati</taxon>
        <taxon>Pseudomonadota</taxon>
        <taxon>Alphaproteobacteria</taxon>
        <taxon>Parvularculales</taxon>
        <taxon>Parvularculaceae</taxon>
        <taxon>Aquisalinus</taxon>
    </lineage>
</organism>
<gene>
    <name evidence="3" type="ORF">GCM10011342_04370</name>
</gene>
<dbReference type="PANTHER" id="PTHR30590:SF2">
    <property type="entry name" value="INNER MEMBRANE PROTEIN"/>
    <property type="match status" value="1"/>
</dbReference>
<sequence>MIMATADAPVREGERLDYLDVLRGFAVLAIFAVNIKAMAAPFAYYLNATLWPGEYDLLVAEVQAFLIDNKWRTNFTALFGAGLVLISMKADAAGAKGTGRILLRNSWLLLFGVAHLLLIWSGDILTVYALTGFIAIWFRNLSGRTLGWCTLGIMTAALAWTSLFGVGPAFVPELGAEVSAIMWGSDPAVLDAETAAYLGGVGGHIQSRLQSAFDYLVMYGLVGGQFLLTLSIMLAGMWLFKIGFYRGAWSGGNYLLLAIIGLALAWGLEALHANAMATSGWSFEAFSLYTPVATIAGLVGAFGYAALVGFMLKIGLKLRPVAATGRMAFSNYIACSLIGTTIFYGHAGGLYGQVTNLQLMGIVAAVWLAILIWSPIWLKYFYFGPLEWLWRSLTYWQVQPFRRKDRPAPATESPEPA</sequence>
<protein>
    <recommendedName>
        <fullName evidence="2">DUF418 domain-containing protein</fullName>
    </recommendedName>
</protein>
<accession>A0A8J2V257</accession>
<keyword evidence="4" id="KW-1185">Reference proteome</keyword>
<feature type="transmembrane region" description="Helical" evidence="1">
    <location>
        <begin position="21"/>
        <end position="46"/>
    </location>
</feature>
<dbReference type="PANTHER" id="PTHR30590">
    <property type="entry name" value="INNER MEMBRANE PROTEIN"/>
    <property type="match status" value="1"/>
</dbReference>
<dbReference type="AlphaFoldDB" id="A0A8J2V257"/>
<evidence type="ECO:0000313" key="4">
    <source>
        <dbReference type="Proteomes" id="UP000613582"/>
    </source>
</evidence>
<feature type="transmembrane region" description="Helical" evidence="1">
    <location>
        <begin position="359"/>
        <end position="382"/>
    </location>
</feature>
<dbReference type="InterPro" id="IPR052529">
    <property type="entry name" value="Bact_Transport_Assoc"/>
</dbReference>
<dbReference type="EMBL" id="BMGH01000001">
    <property type="protein sequence ID" value="GGC98563.1"/>
    <property type="molecule type" value="Genomic_DNA"/>
</dbReference>
<feature type="transmembrane region" description="Helical" evidence="1">
    <location>
        <begin position="328"/>
        <end position="347"/>
    </location>
</feature>
<feature type="transmembrane region" description="Helical" evidence="1">
    <location>
        <begin position="107"/>
        <end position="138"/>
    </location>
</feature>
<evidence type="ECO:0000259" key="2">
    <source>
        <dbReference type="Pfam" id="PF04235"/>
    </source>
</evidence>
<feature type="transmembrane region" description="Helical" evidence="1">
    <location>
        <begin position="288"/>
        <end position="316"/>
    </location>
</feature>
<name>A0A8J2V257_9PROT</name>
<feature type="transmembrane region" description="Helical" evidence="1">
    <location>
        <begin position="216"/>
        <end position="240"/>
    </location>
</feature>
<evidence type="ECO:0000313" key="3">
    <source>
        <dbReference type="EMBL" id="GGC98563.1"/>
    </source>
</evidence>
<reference evidence="3" key="2">
    <citation type="submission" date="2020-09" db="EMBL/GenBank/DDBJ databases">
        <authorList>
            <person name="Sun Q."/>
            <person name="Zhou Y."/>
        </authorList>
    </citation>
    <scope>NUCLEOTIDE SEQUENCE</scope>
    <source>
        <strain evidence="3">CGMCC 1.12921</strain>
    </source>
</reference>
<feature type="transmembrane region" description="Helical" evidence="1">
    <location>
        <begin position="252"/>
        <end position="268"/>
    </location>
</feature>
<evidence type="ECO:0000256" key="1">
    <source>
        <dbReference type="SAM" id="Phobius"/>
    </source>
</evidence>
<proteinExistence type="predicted"/>